<keyword evidence="6 9" id="KW-0408">Iron</keyword>
<evidence type="ECO:0000256" key="8">
    <source>
        <dbReference type="ARBA" id="ARBA00045159"/>
    </source>
</evidence>
<dbReference type="OrthoDB" id="449241at2759"/>
<keyword evidence="11" id="KW-1185">Reference proteome</keyword>
<reference evidence="10 11" key="1">
    <citation type="journal article" date="2018" name="Sci. Rep.">
        <title>Genomic signatures of local adaptation to the degree of environmental predictability in rotifers.</title>
        <authorList>
            <person name="Franch-Gras L."/>
            <person name="Hahn C."/>
            <person name="Garcia-Roger E.M."/>
            <person name="Carmona M.J."/>
            <person name="Serra M."/>
            <person name="Gomez A."/>
        </authorList>
    </citation>
    <scope>NUCLEOTIDE SEQUENCE [LARGE SCALE GENOMIC DNA]</scope>
    <source>
        <strain evidence="10">HYR1</strain>
    </source>
</reference>
<evidence type="ECO:0000313" key="10">
    <source>
        <dbReference type="EMBL" id="RNA01200.1"/>
    </source>
</evidence>
<evidence type="ECO:0000256" key="1">
    <source>
        <dbReference type="ARBA" id="ARBA00001966"/>
    </source>
</evidence>
<dbReference type="FunFam" id="3.40.50.11840:FF:000002">
    <property type="entry name" value="2-(3-amino-3-carboxypropyl)histidine synthase subunit 2"/>
    <property type="match status" value="1"/>
</dbReference>
<evidence type="ECO:0000256" key="4">
    <source>
        <dbReference type="ARBA" id="ARBA00021914"/>
    </source>
</evidence>
<comment type="pathway">
    <text evidence="2 9">Protein modification; peptidyl-diphthamide biosynthesis.</text>
</comment>
<evidence type="ECO:0000256" key="2">
    <source>
        <dbReference type="ARBA" id="ARBA00005156"/>
    </source>
</evidence>
<gene>
    <name evidence="10" type="ORF">BpHYR1_044789</name>
</gene>
<proteinExistence type="inferred from homology"/>
<dbReference type="Gene3D" id="3.40.50.11840">
    <property type="entry name" value="Diphthamide synthesis DPH1/DPH2 domain 1"/>
    <property type="match status" value="1"/>
</dbReference>
<dbReference type="PANTHER" id="PTHR10762:SF2">
    <property type="entry name" value="2-(3-AMINO-3-CARBOXYPROPYL)HISTIDINE SYNTHASE SUBUNIT 2"/>
    <property type="match status" value="1"/>
</dbReference>
<dbReference type="GO" id="GO:0017183">
    <property type="term" value="P:protein histidyl modification to diphthamide"/>
    <property type="evidence" value="ECO:0007669"/>
    <property type="project" value="UniProtKB-UniPathway"/>
</dbReference>
<name>A0A3M7PQ72_BRAPC</name>
<dbReference type="SFLD" id="SFLDS00032">
    <property type="entry name" value="Radical_SAM_3-amino-3-carboxyp"/>
    <property type="match status" value="1"/>
</dbReference>
<dbReference type="SFLD" id="SFLDG01121">
    <property type="entry name" value="Diphthamide_biosynthesis"/>
    <property type="match status" value="1"/>
</dbReference>
<dbReference type="GO" id="GO:0090560">
    <property type="term" value="F:2-(3-amino-3-carboxypropyl)histidine synthase activity"/>
    <property type="evidence" value="ECO:0007669"/>
    <property type="project" value="InterPro"/>
</dbReference>
<dbReference type="FunFam" id="3.40.50.11860:FF:000001">
    <property type="entry name" value="2-(3-amino-3-carboxypropyl)histidine synthase subunit 2"/>
    <property type="match status" value="1"/>
</dbReference>
<dbReference type="AlphaFoldDB" id="A0A3M7PQ72"/>
<organism evidence="10 11">
    <name type="scientific">Brachionus plicatilis</name>
    <name type="common">Marine rotifer</name>
    <name type="synonym">Brachionus muelleri</name>
    <dbReference type="NCBI Taxonomy" id="10195"/>
    <lineage>
        <taxon>Eukaryota</taxon>
        <taxon>Metazoa</taxon>
        <taxon>Spiralia</taxon>
        <taxon>Gnathifera</taxon>
        <taxon>Rotifera</taxon>
        <taxon>Eurotatoria</taxon>
        <taxon>Monogononta</taxon>
        <taxon>Pseudotrocha</taxon>
        <taxon>Ploima</taxon>
        <taxon>Brachionidae</taxon>
        <taxon>Brachionus</taxon>
    </lineage>
</organism>
<accession>A0A3M7PQ72</accession>
<dbReference type="NCBIfam" id="TIGR00272">
    <property type="entry name" value="DPH2"/>
    <property type="match status" value="1"/>
</dbReference>
<dbReference type="GO" id="GO:0046872">
    <property type="term" value="F:metal ion binding"/>
    <property type="evidence" value="ECO:0007669"/>
    <property type="project" value="UniProtKB-KW"/>
</dbReference>
<dbReference type="STRING" id="10195.A0A3M7PQ72"/>
<dbReference type="InterPro" id="IPR042265">
    <property type="entry name" value="DPH1/DPH2_3"/>
</dbReference>
<dbReference type="InterPro" id="IPR010014">
    <property type="entry name" value="DHP2"/>
</dbReference>
<dbReference type="GO" id="GO:0051536">
    <property type="term" value="F:iron-sulfur cluster binding"/>
    <property type="evidence" value="ECO:0007669"/>
    <property type="project" value="UniProtKB-KW"/>
</dbReference>
<dbReference type="UniPathway" id="UPA00559"/>
<dbReference type="EMBL" id="REGN01009417">
    <property type="protein sequence ID" value="RNA01200.1"/>
    <property type="molecule type" value="Genomic_DNA"/>
</dbReference>
<dbReference type="InterPro" id="IPR042263">
    <property type="entry name" value="DPH1/DPH2_1"/>
</dbReference>
<dbReference type="Proteomes" id="UP000276133">
    <property type="component" value="Unassembled WGS sequence"/>
</dbReference>
<evidence type="ECO:0000256" key="7">
    <source>
        <dbReference type="ARBA" id="ARBA00023014"/>
    </source>
</evidence>
<keyword evidence="5 9" id="KW-0479">Metal-binding</keyword>
<keyword evidence="7 9" id="KW-0411">Iron-sulfur</keyword>
<evidence type="ECO:0000313" key="11">
    <source>
        <dbReference type="Proteomes" id="UP000276133"/>
    </source>
</evidence>
<comment type="cofactor">
    <cofactor evidence="1">
        <name>[4Fe-4S] cluster</name>
        <dbReference type="ChEBI" id="CHEBI:49883"/>
    </cofactor>
</comment>
<protein>
    <recommendedName>
        <fullName evidence="4 9">2-(3-amino-3-carboxypropyl)histidine synthase subunit 2</fullName>
    </recommendedName>
</protein>
<comment type="similarity">
    <text evidence="3 9">Belongs to the DPH1/DPH2 family. DPH2 subfamily.</text>
</comment>
<evidence type="ECO:0000256" key="3">
    <source>
        <dbReference type="ARBA" id="ARBA00006179"/>
    </source>
</evidence>
<sequence length="459" mass="52721">MVDAFSTNPSQTIEKQIDCLSISNIDDIDFYFDIERSIKWVLDNGFKRIALQFPDEHLNNSIKISSKLKKSLPESTFFILADTSYGSCCVDTVAAEHYNADAIIHYGHSCLSQVENIPTLLVFDKSPLDINTIFTQVEKIGHKLIILYDVSYHYLYEKIHYKFKENSDVFVSKLILPGENGQDLKIHFSRQLPLDLKNSSDSYSFFYIGNKTALKNCFLFYFNKNRFYQYNCGKCEEVMFNQTNRELMKRYYLIEKAKDSSIFGILIGTMSVAKYKDAINHVAKILQKAQRRYYSFLIGKLNCPKLNNFMEVDTYVLVACNENSLIDSKELNKPIINVYELEMAFNCARLWGDEYVVDYQQLLENSLHYISLKLSDQEADVSLVTGGSRLVKKEESADAKETTVVNRDRAWTVSTLAAKDILKNRSWTGLEQKLGQTEVEKAIEGTKGIAAEYESEPIK</sequence>
<comment type="caution">
    <text evidence="10">The sequence shown here is derived from an EMBL/GenBank/DDBJ whole genome shotgun (WGS) entry which is preliminary data.</text>
</comment>
<dbReference type="Pfam" id="PF01866">
    <property type="entry name" value="Diphthamide_syn"/>
    <property type="match status" value="1"/>
</dbReference>
<dbReference type="InterPro" id="IPR016435">
    <property type="entry name" value="DPH1/DPH2"/>
</dbReference>
<dbReference type="PANTHER" id="PTHR10762">
    <property type="entry name" value="DIPHTHAMIDE BIOSYNTHESIS PROTEIN"/>
    <property type="match status" value="1"/>
</dbReference>
<evidence type="ECO:0000256" key="9">
    <source>
        <dbReference type="RuleBase" id="RU364133"/>
    </source>
</evidence>
<dbReference type="Gene3D" id="3.40.50.11860">
    <property type="entry name" value="Diphthamide synthesis DPH1/DPH2 domain 3"/>
    <property type="match status" value="1"/>
</dbReference>
<comment type="function">
    <text evidence="8 9">Required for the first step of diphthamide biosynthesis, a post-translational modification of histidine which occurs in elongation factor 2. DPH1 and DPH2 transfer a 3-amino-3-carboxypropyl (ACP) group from S-adenosyl-L-methionine (SAM) to a histidine residue, the reaction is assisted by a reduction system comprising DPH3 and a NADH-dependent reductase. Facilitates the reduction of the catalytic iron-sulfur cluster found in the DPH1 subunit.</text>
</comment>
<evidence type="ECO:0000256" key="6">
    <source>
        <dbReference type="ARBA" id="ARBA00023004"/>
    </source>
</evidence>
<dbReference type="NCBIfam" id="TIGR00322">
    <property type="entry name" value="diphth2_R"/>
    <property type="match status" value="1"/>
</dbReference>
<evidence type="ECO:0000256" key="5">
    <source>
        <dbReference type="ARBA" id="ARBA00022723"/>
    </source>
</evidence>